<gene>
    <name evidence="3" type="ORF">Mal64_05380</name>
</gene>
<feature type="chain" id="PRO_5022981469" evidence="1">
    <location>
        <begin position="24"/>
        <end position="341"/>
    </location>
</feature>
<dbReference type="Gene3D" id="3.60.10.10">
    <property type="entry name" value="Endonuclease/exonuclease/phosphatase"/>
    <property type="match status" value="1"/>
</dbReference>
<keyword evidence="3" id="KW-0378">Hydrolase</keyword>
<proteinExistence type="predicted"/>
<dbReference type="InterPro" id="IPR005135">
    <property type="entry name" value="Endo/exonuclease/phosphatase"/>
</dbReference>
<evidence type="ECO:0000259" key="2">
    <source>
        <dbReference type="Pfam" id="PF03372"/>
    </source>
</evidence>
<dbReference type="InterPro" id="IPR036691">
    <property type="entry name" value="Endo/exonu/phosph_ase_sf"/>
</dbReference>
<dbReference type="GO" id="GO:0004527">
    <property type="term" value="F:exonuclease activity"/>
    <property type="evidence" value="ECO:0007669"/>
    <property type="project" value="UniProtKB-KW"/>
</dbReference>
<dbReference type="Proteomes" id="UP000315440">
    <property type="component" value="Unassembled WGS sequence"/>
</dbReference>
<evidence type="ECO:0000256" key="1">
    <source>
        <dbReference type="SAM" id="SignalP"/>
    </source>
</evidence>
<protein>
    <submittedName>
        <fullName evidence="3">Endonuclease/Exonuclease/phosphatase family protein</fullName>
    </submittedName>
</protein>
<keyword evidence="1" id="KW-0732">Signal</keyword>
<dbReference type="OrthoDB" id="248176at2"/>
<dbReference type="Pfam" id="PF03372">
    <property type="entry name" value="Exo_endo_phos"/>
    <property type="match status" value="1"/>
</dbReference>
<comment type="caution">
    <text evidence="3">The sequence shown here is derived from an EMBL/GenBank/DDBJ whole genome shotgun (WGS) entry which is preliminary data.</text>
</comment>
<name>A0A5C5ZRL8_9BACT</name>
<dbReference type="GO" id="GO:0004519">
    <property type="term" value="F:endonuclease activity"/>
    <property type="evidence" value="ECO:0007669"/>
    <property type="project" value="UniProtKB-KW"/>
</dbReference>
<keyword evidence="3" id="KW-0269">Exonuclease</keyword>
<evidence type="ECO:0000313" key="4">
    <source>
        <dbReference type="Proteomes" id="UP000315440"/>
    </source>
</evidence>
<accession>A0A5C5ZRL8</accession>
<sequence length="341" mass="38107" precursor="true">MTPSLRCAALSLTALLLSPLAVAETPVRLVTFNAEILTAPRVRAGQLNKFRFDYARTEHLERVAHVIETLSPDILNLVEVTSVEAVDQLVELLHAKGMDDYQGYHVESNDSFSGMDVALITRLPVDEVDGAKIRTIYSERGDPTWSQAFSFTGWEGDHRTSGTSLSRNAMYFMTVDGWKLGFMGLHLKSNPSDNYSNAKRGAEAVLVQRAIRGEITPRGYLPVVLGDLNDYDPEVPDRDETRSTVTTVIADLKDYDPESPGPELFNSAKFIKRQEDRYTSHWDWNENGAADSDDVMTMIDHVLLPTELEPFVKRVHVAHVVGLDTSDHFPVVVDLVLPHKE</sequence>
<feature type="domain" description="Endonuclease/exonuclease/phosphatase" evidence="2">
    <location>
        <begin position="57"/>
        <end position="328"/>
    </location>
</feature>
<dbReference type="RefSeq" id="WP_146396659.1">
    <property type="nucleotide sequence ID" value="NZ_SJPQ01000001.1"/>
</dbReference>
<feature type="signal peptide" evidence="1">
    <location>
        <begin position="1"/>
        <end position="23"/>
    </location>
</feature>
<dbReference type="SUPFAM" id="SSF56219">
    <property type="entry name" value="DNase I-like"/>
    <property type="match status" value="1"/>
</dbReference>
<keyword evidence="3" id="KW-0255">Endonuclease</keyword>
<dbReference type="AlphaFoldDB" id="A0A5C5ZRL8"/>
<organism evidence="3 4">
    <name type="scientific">Pseudobythopirellula maris</name>
    <dbReference type="NCBI Taxonomy" id="2527991"/>
    <lineage>
        <taxon>Bacteria</taxon>
        <taxon>Pseudomonadati</taxon>
        <taxon>Planctomycetota</taxon>
        <taxon>Planctomycetia</taxon>
        <taxon>Pirellulales</taxon>
        <taxon>Lacipirellulaceae</taxon>
        <taxon>Pseudobythopirellula</taxon>
    </lineage>
</organism>
<reference evidence="3 4" key="1">
    <citation type="submission" date="2019-02" db="EMBL/GenBank/DDBJ databases">
        <title>Deep-cultivation of Planctomycetes and their phenomic and genomic characterization uncovers novel biology.</title>
        <authorList>
            <person name="Wiegand S."/>
            <person name="Jogler M."/>
            <person name="Boedeker C."/>
            <person name="Pinto D."/>
            <person name="Vollmers J."/>
            <person name="Rivas-Marin E."/>
            <person name="Kohn T."/>
            <person name="Peeters S.H."/>
            <person name="Heuer A."/>
            <person name="Rast P."/>
            <person name="Oberbeckmann S."/>
            <person name="Bunk B."/>
            <person name="Jeske O."/>
            <person name="Meyerdierks A."/>
            <person name="Storesund J.E."/>
            <person name="Kallscheuer N."/>
            <person name="Luecker S."/>
            <person name="Lage O.M."/>
            <person name="Pohl T."/>
            <person name="Merkel B.J."/>
            <person name="Hornburger P."/>
            <person name="Mueller R.-W."/>
            <person name="Bruemmer F."/>
            <person name="Labrenz M."/>
            <person name="Spormann A.M."/>
            <person name="Op Den Camp H."/>
            <person name="Overmann J."/>
            <person name="Amann R."/>
            <person name="Jetten M.S.M."/>
            <person name="Mascher T."/>
            <person name="Medema M.H."/>
            <person name="Devos D.P."/>
            <person name="Kaster A.-K."/>
            <person name="Ovreas L."/>
            <person name="Rohde M."/>
            <person name="Galperin M.Y."/>
            <person name="Jogler C."/>
        </authorList>
    </citation>
    <scope>NUCLEOTIDE SEQUENCE [LARGE SCALE GENOMIC DNA]</scope>
    <source>
        <strain evidence="3 4">Mal64</strain>
    </source>
</reference>
<keyword evidence="3" id="KW-0540">Nuclease</keyword>
<dbReference type="EMBL" id="SJPQ01000001">
    <property type="protein sequence ID" value="TWT90154.1"/>
    <property type="molecule type" value="Genomic_DNA"/>
</dbReference>
<keyword evidence="4" id="KW-1185">Reference proteome</keyword>
<evidence type="ECO:0000313" key="3">
    <source>
        <dbReference type="EMBL" id="TWT90154.1"/>
    </source>
</evidence>